<dbReference type="RefSeq" id="WP_150401588.1">
    <property type="nucleotide sequence ID" value="NZ_VXLC01000003.1"/>
</dbReference>
<evidence type="ECO:0000259" key="3">
    <source>
        <dbReference type="Pfam" id="PF13452"/>
    </source>
</evidence>
<feature type="domain" description="MaoC-like" evidence="2">
    <location>
        <begin position="232"/>
        <end position="321"/>
    </location>
</feature>
<keyword evidence="5" id="KW-1185">Reference proteome</keyword>
<dbReference type="NCBIfam" id="NF040620">
    <property type="entry name" value="fused_HadA_HadB"/>
    <property type="match status" value="1"/>
</dbReference>
<dbReference type="Proteomes" id="UP000323876">
    <property type="component" value="Unassembled WGS sequence"/>
</dbReference>
<feature type="domain" description="FAS1-like dehydratase" evidence="3">
    <location>
        <begin position="14"/>
        <end position="143"/>
    </location>
</feature>
<dbReference type="CDD" id="cd03441">
    <property type="entry name" value="R_hydratase_like"/>
    <property type="match status" value="1"/>
</dbReference>
<protein>
    <submittedName>
        <fullName evidence="4">(R)-hydratase</fullName>
    </submittedName>
</protein>
<dbReference type="InterPro" id="IPR039569">
    <property type="entry name" value="FAS1-like_DH_region"/>
</dbReference>
<dbReference type="Pfam" id="PF13452">
    <property type="entry name" value="FAS1_DH_region"/>
    <property type="match status" value="1"/>
</dbReference>
<comment type="similarity">
    <text evidence="1">Belongs to the enoyl-CoA hydratase/isomerase family.</text>
</comment>
<dbReference type="Pfam" id="PF01575">
    <property type="entry name" value="MaoC_dehydratas"/>
    <property type="match status" value="1"/>
</dbReference>
<accession>A0A5N0EM04</accession>
<organism evidence="4 5">
    <name type="scientific">Nocardia colli</name>
    <dbReference type="NCBI Taxonomy" id="2545717"/>
    <lineage>
        <taxon>Bacteria</taxon>
        <taxon>Bacillati</taxon>
        <taxon>Actinomycetota</taxon>
        <taxon>Actinomycetes</taxon>
        <taxon>Mycobacteriales</taxon>
        <taxon>Nocardiaceae</taxon>
        <taxon>Nocardia</taxon>
    </lineage>
</organism>
<dbReference type="AlphaFoldDB" id="A0A5N0EM04"/>
<dbReference type="CDD" id="cd03453">
    <property type="entry name" value="SAV4209_like"/>
    <property type="match status" value="1"/>
</dbReference>
<sequence length="355" mass="38393">MNDITTTASEQALALVGRHYRMTEHYEVGREKIREFARAVHDKHPAHWHEDAAAELGYDGLVAPLTFTSIVLMLMQRNMFESVLTAYDIGQVLQTEQSIQVHRPVLAGDQLHCVSYIESFRQFGDKDFMVTKNVLTNQHKELLQTATSTAVAQTGVEIAAELVTAVDGVIMTGQSGVDRHDAAAQRAALGAEAGVVECFDEPAQADPLDRQRTPRTIPSFDDLSVGLELPVRSMPLSRGDLVNYAGVSGDSNPIHFSDVVARSAGLPDVVSHGLLTMGLGAGYLTSWLGDPAAVTDYGVRFAGFAPVAATKASEIEFRGKVKSLDPERRTATISLTATCDGRKLFGRATADIALR</sequence>
<reference evidence="4 5" key="1">
    <citation type="submission" date="2019-09" db="EMBL/GenBank/DDBJ databases">
        <authorList>
            <person name="Wang X."/>
        </authorList>
    </citation>
    <scope>NUCLEOTIDE SEQUENCE [LARGE SCALE GENOMIC DNA]</scope>
    <source>
        <strain evidence="4 5">CICC 11023</strain>
    </source>
</reference>
<dbReference type="EMBL" id="VXLC01000003">
    <property type="protein sequence ID" value="KAA8889314.1"/>
    <property type="molecule type" value="Genomic_DNA"/>
</dbReference>
<gene>
    <name evidence="4" type="ORF">F3087_10240</name>
</gene>
<evidence type="ECO:0000313" key="4">
    <source>
        <dbReference type="EMBL" id="KAA8889314.1"/>
    </source>
</evidence>
<dbReference type="Gene3D" id="3.10.129.10">
    <property type="entry name" value="Hotdog Thioesterase"/>
    <property type="match status" value="2"/>
</dbReference>
<evidence type="ECO:0000313" key="5">
    <source>
        <dbReference type="Proteomes" id="UP000323876"/>
    </source>
</evidence>
<evidence type="ECO:0000259" key="2">
    <source>
        <dbReference type="Pfam" id="PF01575"/>
    </source>
</evidence>
<comment type="caution">
    <text evidence="4">The sequence shown here is derived from an EMBL/GenBank/DDBJ whole genome shotgun (WGS) entry which is preliminary data.</text>
</comment>
<name>A0A5N0EM04_9NOCA</name>
<dbReference type="SUPFAM" id="SSF54637">
    <property type="entry name" value="Thioesterase/thiol ester dehydrase-isomerase"/>
    <property type="match status" value="2"/>
</dbReference>
<dbReference type="InterPro" id="IPR002539">
    <property type="entry name" value="MaoC-like_dom"/>
</dbReference>
<evidence type="ECO:0000256" key="1">
    <source>
        <dbReference type="ARBA" id="ARBA00005254"/>
    </source>
</evidence>
<dbReference type="PANTHER" id="PTHR43841">
    <property type="entry name" value="3-HYDROXYACYL-THIOESTER DEHYDRATASE HTDX-RELATED"/>
    <property type="match status" value="1"/>
</dbReference>
<dbReference type="InterPro" id="IPR029069">
    <property type="entry name" value="HotDog_dom_sf"/>
</dbReference>
<dbReference type="OrthoDB" id="5415111at2"/>
<proteinExistence type="inferred from homology"/>
<dbReference type="PANTHER" id="PTHR43841:SF3">
    <property type="entry name" value="(3R)-HYDROXYACYL-ACP DEHYDRATASE SUBUNIT HADB"/>
    <property type="match status" value="1"/>
</dbReference>